<evidence type="ECO:0000313" key="3">
    <source>
        <dbReference type="EMBL" id="AFS77375.1"/>
    </source>
</evidence>
<dbReference type="SUPFAM" id="SSF63817">
    <property type="entry name" value="Sortase"/>
    <property type="match status" value="1"/>
</dbReference>
<feature type="active site" description="Proton donor/acceptor" evidence="2">
    <location>
        <position position="120"/>
    </location>
</feature>
<dbReference type="NCBIfam" id="TIGR01076">
    <property type="entry name" value="sortase_fam"/>
    <property type="match status" value="1"/>
</dbReference>
<dbReference type="InterPro" id="IPR005754">
    <property type="entry name" value="Sortase"/>
</dbReference>
<name>K0AXA8_GOTA9</name>
<keyword evidence="4" id="KW-1185">Reference proteome</keyword>
<evidence type="ECO:0000313" key="4">
    <source>
        <dbReference type="Proteomes" id="UP000006094"/>
    </source>
</evidence>
<dbReference type="Gene3D" id="2.40.260.10">
    <property type="entry name" value="Sortase"/>
    <property type="match status" value="1"/>
</dbReference>
<evidence type="ECO:0000256" key="1">
    <source>
        <dbReference type="ARBA" id="ARBA00022801"/>
    </source>
</evidence>
<keyword evidence="1" id="KW-0378">Hydrolase</keyword>
<evidence type="ECO:0000256" key="2">
    <source>
        <dbReference type="PIRSR" id="PIRSR605754-1"/>
    </source>
</evidence>
<dbReference type="PATRIC" id="fig|1128398.3.peg.305"/>
<dbReference type="GO" id="GO:0016787">
    <property type="term" value="F:hydrolase activity"/>
    <property type="evidence" value="ECO:0007669"/>
    <property type="project" value="UniProtKB-KW"/>
</dbReference>
<dbReference type="HOGENOM" id="CLU_045680_8_1_9"/>
<reference evidence="3 4" key="1">
    <citation type="journal article" date="2012" name="PLoS ONE">
        <title>The purine-utilizing bacterium Clostridium acidurici 9a: a genome-guided metabolic reconsideration.</title>
        <authorList>
            <person name="Hartwich K."/>
            <person name="Poehlein A."/>
            <person name="Daniel R."/>
        </authorList>
    </citation>
    <scope>NUCLEOTIDE SEQUENCE [LARGE SCALE GENOMIC DNA]</scope>
    <source>
        <strain evidence="4">ATCC 7906 / DSM 604 / BCRC 14475 / CIP 104303 / KCTC 5404 / NCIMB 10678 / 9a</strain>
    </source>
</reference>
<dbReference type="RefSeq" id="WP_014966512.1">
    <property type="nucleotide sequence ID" value="NC_018664.1"/>
</dbReference>
<dbReference type="eggNOG" id="COG3764">
    <property type="taxonomic scope" value="Bacteria"/>
</dbReference>
<dbReference type="CDD" id="cd06166">
    <property type="entry name" value="Sortase_D_2"/>
    <property type="match status" value="1"/>
</dbReference>
<protein>
    <submittedName>
        <fullName evidence="3">Sortase family protein</fullName>
    </submittedName>
</protein>
<sequence length="200" mass="22877">MKRRLISTIFIIVGLSIIAYPKSMEIRNDYKQQRLKSEWSKSLSLIDSGDIEEVQEQGSKKEDNKEYSNRNMDGILRIRKINLELPILKGATPKNLNSTVASVNDTTKVGEVGNYSIAGHRSHTYGRNFNRLDELKKGDSIEVETEREKYIFIVSEKLYVEPEEVSVLEGNNKDKEITLITCHPMINPTHRLIVKGKIVD</sequence>
<organism evidence="3 4">
    <name type="scientific">Gottschalkia acidurici (strain ATCC 7906 / DSM 604 / BCRC 14475 / CIP 104303 / KCTC 5404 / NCIMB 10678 / 9a)</name>
    <name type="common">Clostridium acidurici</name>
    <dbReference type="NCBI Taxonomy" id="1128398"/>
    <lineage>
        <taxon>Bacteria</taxon>
        <taxon>Bacillati</taxon>
        <taxon>Bacillota</taxon>
        <taxon>Tissierellia</taxon>
        <taxon>Tissierellales</taxon>
        <taxon>Gottschalkiaceae</taxon>
        <taxon>Gottschalkia</taxon>
    </lineage>
</organism>
<proteinExistence type="predicted"/>
<feature type="active site" description="Acyl-thioester intermediate" evidence="2">
    <location>
        <position position="182"/>
    </location>
</feature>
<dbReference type="InterPro" id="IPR042000">
    <property type="entry name" value="Sortase_D_2"/>
</dbReference>
<dbReference type="Pfam" id="PF04203">
    <property type="entry name" value="Sortase"/>
    <property type="match status" value="1"/>
</dbReference>
<gene>
    <name evidence="3" type="ordered locus">Curi_c02950</name>
</gene>
<accession>K0AXA8</accession>
<dbReference type="STRING" id="1128398.Curi_c02950"/>
<dbReference type="KEGG" id="cad:Curi_c02950"/>
<dbReference type="AlphaFoldDB" id="K0AXA8"/>
<dbReference type="EMBL" id="CP003326">
    <property type="protein sequence ID" value="AFS77375.1"/>
    <property type="molecule type" value="Genomic_DNA"/>
</dbReference>
<dbReference type="Proteomes" id="UP000006094">
    <property type="component" value="Chromosome"/>
</dbReference>
<dbReference type="InterPro" id="IPR023365">
    <property type="entry name" value="Sortase_dom-sf"/>
</dbReference>